<comment type="caution">
    <text evidence="1">The sequence shown here is derived from an EMBL/GenBank/DDBJ whole genome shotgun (WGS) entry which is preliminary data.</text>
</comment>
<accession>A0ACB8WLY7</accession>
<feature type="non-terminal residue" evidence="1">
    <location>
        <position position="1"/>
    </location>
</feature>
<proteinExistence type="predicted"/>
<organism evidence="1 2">
    <name type="scientific">Scortum barcoo</name>
    <name type="common">barcoo grunter</name>
    <dbReference type="NCBI Taxonomy" id="214431"/>
    <lineage>
        <taxon>Eukaryota</taxon>
        <taxon>Metazoa</taxon>
        <taxon>Chordata</taxon>
        <taxon>Craniata</taxon>
        <taxon>Vertebrata</taxon>
        <taxon>Euteleostomi</taxon>
        <taxon>Actinopterygii</taxon>
        <taxon>Neopterygii</taxon>
        <taxon>Teleostei</taxon>
        <taxon>Neoteleostei</taxon>
        <taxon>Acanthomorphata</taxon>
        <taxon>Eupercaria</taxon>
        <taxon>Centrarchiformes</taxon>
        <taxon>Terapontoidei</taxon>
        <taxon>Terapontidae</taxon>
        <taxon>Scortum</taxon>
    </lineage>
</organism>
<dbReference type="Proteomes" id="UP000831701">
    <property type="component" value="Chromosome 8"/>
</dbReference>
<evidence type="ECO:0000313" key="1">
    <source>
        <dbReference type="EMBL" id="KAI3368761.1"/>
    </source>
</evidence>
<keyword evidence="2" id="KW-1185">Reference proteome</keyword>
<name>A0ACB8WLY7_9TELE</name>
<gene>
    <name evidence="1" type="ORF">L3Q82_025751</name>
</gene>
<evidence type="ECO:0000313" key="2">
    <source>
        <dbReference type="Proteomes" id="UP000831701"/>
    </source>
</evidence>
<dbReference type="EMBL" id="CM041538">
    <property type="protein sequence ID" value="KAI3368761.1"/>
    <property type="molecule type" value="Genomic_DNA"/>
</dbReference>
<protein>
    <submittedName>
        <fullName evidence="1">Uncharacterized protein</fullName>
    </submittedName>
</protein>
<reference evidence="1" key="1">
    <citation type="submission" date="2022-04" db="EMBL/GenBank/DDBJ databases">
        <title>Jade perch genome.</title>
        <authorList>
            <person name="Chao B."/>
        </authorList>
    </citation>
    <scope>NUCLEOTIDE SEQUENCE</scope>
    <source>
        <strain evidence="1">CB-2022</strain>
    </source>
</reference>
<sequence length="1792" mass="198812">TQPPPAYSHPSTASYSVQQAPAVAHAVTASYAPAPVQAARPVVSAPYPAYQSHQAPPDYAYRQPDPPAPPQPTTTPQTYQQDNYSYGRPAAATTYDNKQYYQTSIAPAQRTPTENYYQTVGVKSAYSPAPTTVYSQPPPPQRQITTLKPLAPSSAVSTSYNIYPVSTSVQQPPTPISSYTLGSSFGSTVSATTYSGISYSSYDSTGYTSTSAPSYYQPAQQTLAQPQPPPQQPQQPQQPQPPIQPPPKQLTSSSWSNSGSNMVTAPAVNTYKKPTFHQNKLQKPKGPPKQPQLHYCDICKISCAGPQTYREHLEGQKHKKKEAALKSGGQTGASNGPRGVQTQLRCELCDVSCTGVDAYAAHIRGAKHQKVVKLHTKLGKPIPSTEPVLVNSSPVITTSTAGKPPVSTSTPATVSTTSTPTATPKQVAVNATAKTTAPVKKPAPSKITVISNKPASAPAAAVTAAAAAVVTAKVEEPMQQSAQRMEPQSDDEDGDRAGGQGDIQPVGHDYVEEVRNDDGKVIRFHCKLCECSFNDPNAKDMHLKGRRHRLQYKKKVNPELPVEIKPSNRARKLQESKLKKQKQKAVLKRQRDDEQRWHMEMRRYEEDMYWRRMEEEQMYWGEQRRRMAPPPLMSRPGMPVPPLLTCVRRPDSPDDRHIMAKHSTIYPVEEELQAVQRIVSHSERALKLVSDSLLDKETPAVDTAATEGGGDEKGTENSSRLLKGVMRVGILAKGLLLRGDRNVELILLTAKKPTISLLKNIAKQLPKELETFSEDQYEVQAHPEEANIVIFSSKEPKMQVTISLTSPLMREDTAAEKDKQAGGKAAEKDVAGKEPPDLLNKKKCLEYLAALRHAKWFQARANGLQSCVIIIRVLRDLCQRVPTWGKMPSWAMELLVEKVISSATGPLSPGEAMRRVLECISTGILLPDGPGLMDPCEKEPTDALESMMLQAREDITASAQWSGGNYYLSVIILPLLQMSWAAGTQCVAKGDHRKPKPGELAYHKGDILTIVDTTTRKGHYKARHNTSGEEGLINSANVREREALRVDPSLSLMPWFHGKISGTEAVGKLQPAEDGLFLVRESIRHPGDYVLCISVSGEVIHYRVIYQDNKLTIDNKQYFYNLIDMIEFYSKNKGSIATTLLKPKQKQGTKSAELELSKNGWLLDITKLTLGENIGEGEFGAVYKGEYMGQKVAVKTIKCDVRAQAFLQETTVMTKLQHKNLVRLLGVILHKGLHIVTELMTKLSEGNLVNFLRTRGRSVVSLVQLLRFALDVCEGMEYLESKKLVHRDLAARNVLVSDDGMAKISDFGLTKVDSKASDNAKLPIKWTAPEALKKEKFSTKSDVWSYGVLLWEIFSYGRQPYPKMSLKEVKEKVEGGFRMEAPEVCPPGVYSLMRICWEQEPRRRPTFHKLREKLEREMSELCPASLDTPPEASLNAQCPEARMHLSLDSMSMVDDSCLSPSNFHEMGKGGGIAAGGRVHSIDVILGFSKDQDPLLSPAGAHRPHKMDIEGLAESGKQQEPPSHPTYSGHLSSVRNGSKEQQQYHDTGLFTNKCDEELSELRKNVESDEGNSPEPCKDDQPKKKHRRNRTTFTTYQLHELERAFEKSHYPDVYSREELAMKVNLPEVRVQVWFQNRRAKWRRQEKMDASTMRLHDSPMLSFNRPAPVHTSMGPMTNSLPLDPWLSSPLSSATPVHSIPGFMGPTQGLQPSYPSHSFLNSTPHPHPHPPHPHSHPHPSMGQGMQSMAPPPYQCPAPYPDKYPLEDVDQRSSSIAALRMKAKEHIQSMDKTWQPM</sequence>